<reference evidence="1" key="1">
    <citation type="submission" date="2023-03" db="EMBL/GenBank/DDBJ databases">
        <title>Massive genome expansion in bonnet fungi (Mycena s.s.) driven by repeated elements and novel gene families across ecological guilds.</title>
        <authorList>
            <consortium name="Lawrence Berkeley National Laboratory"/>
            <person name="Harder C.B."/>
            <person name="Miyauchi S."/>
            <person name="Viragh M."/>
            <person name="Kuo A."/>
            <person name="Thoen E."/>
            <person name="Andreopoulos B."/>
            <person name="Lu D."/>
            <person name="Skrede I."/>
            <person name="Drula E."/>
            <person name="Henrissat B."/>
            <person name="Morin E."/>
            <person name="Kohler A."/>
            <person name="Barry K."/>
            <person name="LaButti K."/>
            <person name="Morin E."/>
            <person name="Salamov A."/>
            <person name="Lipzen A."/>
            <person name="Mereny Z."/>
            <person name="Hegedus B."/>
            <person name="Baldrian P."/>
            <person name="Stursova M."/>
            <person name="Weitz H."/>
            <person name="Taylor A."/>
            <person name="Grigoriev I.V."/>
            <person name="Nagy L.G."/>
            <person name="Martin F."/>
            <person name="Kauserud H."/>
        </authorList>
    </citation>
    <scope>NUCLEOTIDE SEQUENCE</scope>
    <source>
        <strain evidence="1">CBHHK067</strain>
    </source>
</reference>
<accession>A0AAD7CRA3</accession>
<gene>
    <name evidence="1" type="ORF">B0H17DRAFT_339663</name>
</gene>
<proteinExistence type="predicted"/>
<keyword evidence="2" id="KW-1185">Reference proteome</keyword>
<dbReference type="AlphaFoldDB" id="A0AAD7CRA3"/>
<organism evidence="1 2">
    <name type="scientific">Mycena rosella</name>
    <name type="common">Pink bonnet</name>
    <name type="synonym">Agaricus rosellus</name>
    <dbReference type="NCBI Taxonomy" id="1033263"/>
    <lineage>
        <taxon>Eukaryota</taxon>
        <taxon>Fungi</taxon>
        <taxon>Dikarya</taxon>
        <taxon>Basidiomycota</taxon>
        <taxon>Agaricomycotina</taxon>
        <taxon>Agaricomycetes</taxon>
        <taxon>Agaricomycetidae</taxon>
        <taxon>Agaricales</taxon>
        <taxon>Marasmiineae</taxon>
        <taxon>Mycenaceae</taxon>
        <taxon>Mycena</taxon>
    </lineage>
</organism>
<dbReference type="EMBL" id="JARKIE010000268">
    <property type="protein sequence ID" value="KAJ7659502.1"/>
    <property type="molecule type" value="Genomic_DNA"/>
</dbReference>
<sequence length="284" mass="31939">MITGVFPNARWGDLDANLSSALLDFVKRQTLRSLRVCVVKDIPRAVFLRLVTSAPMLSFFQTHIEDAGGGPFATAPPDSSCIESLLFEANSTTVSDLLSRQQLSDHVANLRRLSLMLGDGMNMIWATAPTLEYIRLDGSCFNSGHFLQLFPAFPSLRSLEIVLNFSQRMAPWLIDVISRIFASDAQSRSPTITEMIVTFYHPWYRMSPADISAQTFTFPAALERVLFRHPTVPCVLWRAQDHEGSFAHFARFVRAAMPNMQAREKVALEQFASNWNGVTGYLWT</sequence>
<dbReference type="Proteomes" id="UP001221757">
    <property type="component" value="Unassembled WGS sequence"/>
</dbReference>
<protein>
    <submittedName>
        <fullName evidence="1">Uncharacterized protein</fullName>
    </submittedName>
</protein>
<comment type="caution">
    <text evidence="1">The sequence shown here is derived from an EMBL/GenBank/DDBJ whole genome shotgun (WGS) entry which is preliminary data.</text>
</comment>
<evidence type="ECO:0000313" key="2">
    <source>
        <dbReference type="Proteomes" id="UP001221757"/>
    </source>
</evidence>
<name>A0AAD7CRA3_MYCRO</name>
<evidence type="ECO:0000313" key="1">
    <source>
        <dbReference type="EMBL" id="KAJ7659502.1"/>
    </source>
</evidence>